<accession>A0ABS5BM94</accession>
<evidence type="ECO:0000256" key="1">
    <source>
        <dbReference type="SAM" id="SignalP"/>
    </source>
</evidence>
<protein>
    <submittedName>
        <fullName evidence="2">Uncharacterized protein</fullName>
    </submittedName>
</protein>
<evidence type="ECO:0000313" key="3">
    <source>
        <dbReference type="Proteomes" id="UP000676565"/>
    </source>
</evidence>
<dbReference type="Proteomes" id="UP000676565">
    <property type="component" value="Unassembled WGS sequence"/>
</dbReference>
<keyword evidence="1" id="KW-0732">Signal</keyword>
<feature type="signal peptide" evidence="1">
    <location>
        <begin position="1"/>
        <end position="17"/>
    </location>
</feature>
<gene>
    <name evidence="2" type="ORF">J8F10_05965</name>
</gene>
<reference evidence="2 3" key="1">
    <citation type="submission" date="2021-04" db="EMBL/GenBank/DDBJ databases">
        <authorList>
            <person name="Ivanova A."/>
        </authorList>
    </citation>
    <scope>NUCLEOTIDE SEQUENCE [LARGE SCALE GENOMIC DNA]</scope>
    <source>
        <strain evidence="2 3">G18</strain>
    </source>
</reference>
<organism evidence="2 3">
    <name type="scientific">Gemmata palustris</name>
    <dbReference type="NCBI Taxonomy" id="2822762"/>
    <lineage>
        <taxon>Bacteria</taxon>
        <taxon>Pseudomonadati</taxon>
        <taxon>Planctomycetota</taxon>
        <taxon>Planctomycetia</taxon>
        <taxon>Gemmatales</taxon>
        <taxon>Gemmataceae</taxon>
        <taxon>Gemmata</taxon>
    </lineage>
</organism>
<dbReference type="PROSITE" id="PS51257">
    <property type="entry name" value="PROKAR_LIPOPROTEIN"/>
    <property type="match status" value="1"/>
</dbReference>
<sequence length="202" mass="21595">MRGLLFTVVFATSLVFAAGCGRSAPMAPTAPAGPTPPTEATLTDGGVADIDRAAKDTKDAVFLVEFWTMASEPPPDFALAANSRAGDNQARAAPVGKDKVAWHGVRKAEYLGAKYGGHFLRVILVNVDGPEKRGEVLKFLKDRDARHVTNLAWKDGPTADRYGFTGKAPHQAVFGRNGNRVWATGEPLAGTFDGLLFQELDK</sequence>
<keyword evidence="3" id="KW-1185">Reference proteome</keyword>
<proteinExistence type="predicted"/>
<dbReference type="Gene3D" id="3.40.30.10">
    <property type="entry name" value="Glutaredoxin"/>
    <property type="match status" value="1"/>
</dbReference>
<dbReference type="EMBL" id="JAGKQQ010000001">
    <property type="protein sequence ID" value="MBP3954827.1"/>
    <property type="molecule type" value="Genomic_DNA"/>
</dbReference>
<dbReference type="RefSeq" id="WP_210652938.1">
    <property type="nucleotide sequence ID" value="NZ_JAGKQQ010000001.1"/>
</dbReference>
<feature type="chain" id="PRO_5045248284" evidence="1">
    <location>
        <begin position="18"/>
        <end position="202"/>
    </location>
</feature>
<name>A0ABS5BM94_9BACT</name>
<evidence type="ECO:0000313" key="2">
    <source>
        <dbReference type="EMBL" id="MBP3954827.1"/>
    </source>
</evidence>
<comment type="caution">
    <text evidence="2">The sequence shown here is derived from an EMBL/GenBank/DDBJ whole genome shotgun (WGS) entry which is preliminary data.</text>
</comment>